<dbReference type="InterPro" id="IPR015797">
    <property type="entry name" value="NUDIX_hydrolase-like_dom_sf"/>
</dbReference>
<organism evidence="1 2">
    <name type="scientific">Romanomermis culicivorax</name>
    <name type="common">Nematode worm</name>
    <dbReference type="NCBI Taxonomy" id="13658"/>
    <lineage>
        <taxon>Eukaryota</taxon>
        <taxon>Metazoa</taxon>
        <taxon>Ecdysozoa</taxon>
        <taxon>Nematoda</taxon>
        <taxon>Enoplea</taxon>
        <taxon>Dorylaimia</taxon>
        <taxon>Mermithida</taxon>
        <taxon>Mermithoidea</taxon>
        <taxon>Mermithidae</taxon>
        <taxon>Romanomermis</taxon>
    </lineage>
</organism>
<dbReference type="Proteomes" id="UP000887565">
    <property type="component" value="Unplaced"/>
</dbReference>
<dbReference type="AlphaFoldDB" id="A0A915JJE6"/>
<name>A0A915JJE6_ROMCU</name>
<dbReference type="WBParaSite" id="nRc.2.0.1.t26191-RA">
    <property type="protein sequence ID" value="nRc.2.0.1.t26191-RA"/>
    <property type="gene ID" value="nRc.2.0.1.g26191"/>
</dbReference>
<keyword evidence="1" id="KW-1185">Reference proteome</keyword>
<accession>A0A915JJE6</accession>
<sequence>MNNGIFSKPSNRCYNNKALVEDSIISTNYANRQEKAMKEEQCILVDENDQCIGHSSKEECHLWTNIEKNGMLHRAFSAFVFNDRNELLLQKRSKHKLTFPEIKMKSEFIQERRHQVP</sequence>
<dbReference type="Gene3D" id="3.90.79.10">
    <property type="entry name" value="Nucleoside Triphosphate Pyrophosphohydrolase"/>
    <property type="match status" value="1"/>
</dbReference>
<dbReference type="PANTHER" id="PTHR10885">
    <property type="entry name" value="ISOPENTENYL-DIPHOSPHATE DELTA-ISOMERASE"/>
    <property type="match status" value="1"/>
</dbReference>
<dbReference type="SUPFAM" id="SSF55811">
    <property type="entry name" value="Nudix"/>
    <property type="match status" value="1"/>
</dbReference>
<dbReference type="GO" id="GO:0005737">
    <property type="term" value="C:cytoplasm"/>
    <property type="evidence" value="ECO:0007669"/>
    <property type="project" value="TreeGrafter"/>
</dbReference>
<dbReference type="PANTHER" id="PTHR10885:SF0">
    <property type="entry name" value="ISOPENTENYL-DIPHOSPHATE DELTA-ISOMERASE"/>
    <property type="match status" value="1"/>
</dbReference>
<dbReference type="GO" id="GO:0009240">
    <property type="term" value="P:isopentenyl diphosphate biosynthetic process"/>
    <property type="evidence" value="ECO:0007669"/>
    <property type="project" value="TreeGrafter"/>
</dbReference>
<evidence type="ECO:0000313" key="2">
    <source>
        <dbReference type="WBParaSite" id="nRc.2.0.1.t26191-RA"/>
    </source>
</evidence>
<reference evidence="2" key="1">
    <citation type="submission" date="2022-11" db="UniProtKB">
        <authorList>
            <consortium name="WormBaseParasite"/>
        </authorList>
    </citation>
    <scope>IDENTIFICATION</scope>
</reference>
<proteinExistence type="predicted"/>
<protein>
    <submittedName>
        <fullName evidence="2">Isopentenyl-diphosphate Delta-isomerase</fullName>
    </submittedName>
</protein>
<dbReference type="GO" id="GO:0004452">
    <property type="term" value="F:isopentenyl-diphosphate delta-isomerase activity"/>
    <property type="evidence" value="ECO:0007669"/>
    <property type="project" value="TreeGrafter"/>
</dbReference>
<evidence type="ECO:0000313" key="1">
    <source>
        <dbReference type="Proteomes" id="UP000887565"/>
    </source>
</evidence>